<dbReference type="HAMAP" id="MF_00362">
    <property type="entry name" value="Ribosomal_uL10"/>
    <property type="match status" value="1"/>
</dbReference>
<keyword evidence="2 7" id="KW-0699">rRNA-binding</keyword>
<dbReference type="GO" id="GO:0006412">
    <property type="term" value="P:translation"/>
    <property type="evidence" value="ECO:0007669"/>
    <property type="project" value="UniProtKB-UniRule"/>
</dbReference>
<dbReference type="Gene3D" id="6.10.250.290">
    <property type="match status" value="1"/>
</dbReference>
<evidence type="ECO:0000256" key="5">
    <source>
        <dbReference type="ARBA" id="ARBA00023274"/>
    </source>
</evidence>
<dbReference type="CDD" id="cd05797">
    <property type="entry name" value="Ribosomal_L10"/>
    <property type="match status" value="1"/>
</dbReference>
<dbReference type="RefSeq" id="WP_021292723.1">
    <property type="nucleotide sequence ID" value="NZ_BNER01000012.1"/>
</dbReference>
<dbReference type="InterPro" id="IPR002363">
    <property type="entry name" value="Ribosomal_uL10_CS_bac"/>
</dbReference>
<name>A0A024QFW7_9BACI</name>
<evidence type="ECO:0000256" key="7">
    <source>
        <dbReference type="HAMAP-Rule" id="MF_00362"/>
    </source>
</evidence>
<accession>A0A024QFW7</accession>
<keyword evidence="9" id="KW-1185">Reference proteome</keyword>
<evidence type="ECO:0000313" key="8">
    <source>
        <dbReference type="EMBL" id="CDQ41433.1"/>
    </source>
</evidence>
<evidence type="ECO:0000313" key="9">
    <source>
        <dbReference type="Proteomes" id="UP000028875"/>
    </source>
</evidence>
<comment type="caution">
    <text evidence="8">The sequence shown here is derived from an EMBL/GenBank/DDBJ whole genome shotgun (WGS) entry which is preliminary data.</text>
</comment>
<dbReference type="Pfam" id="PF00466">
    <property type="entry name" value="Ribosomal_L10"/>
    <property type="match status" value="1"/>
</dbReference>
<dbReference type="Proteomes" id="UP000028875">
    <property type="component" value="Unassembled WGS sequence"/>
</dbReference>
<dbReference type="eggNOG" id="COG0244">
    <property type="taxonomic scope" value="Bacteria"/>
</dbReference>
<dbReference type="EMBL" id="CCDP010000002">
    <property type="protein sequence ID" value="CDQ41433.1"/>
    <property type="molecule type" value="Genomic_DNA"/>
</dbReference>
<comment type="subunit">
    <text evidence="7">Part of the ribosomal stalk of the 50S ribosomal subunit. The N-terminus interacts with L11 and the large rRNA to form the base of the stalk. The C-terminus forms an elongated spine to which L12 dimers bind in a sequential fashion forming a multimeric L10(L12)X complex.</text>
</comment>
<dbReference type="InterPro" id="IPR047865">
    <property type="entry name" value="Ribosomal_uL10_bac_type"/>
</dbReference>
<dbReference type="FunFam" id="3.30.70.1730:FF:000001">
    <property type="entry name" value="50S ribosomal protein L10"/>
    <property type="match status" value="1"/>
</dbReference>
<protein>
    <recommendedName>
        <fullName evidence="6 7">Large ribosomal subunit protein uL10</fullName>
    </recommendedName>
</protein>
<dbReference type="GO" id="GO:0070180">
    <property type="term" value="F:large ribosomal subunit rRNA binding"/>
    <property type="evidence" value="ECO:0007669"/>
    <property type="project" value="UniProtKB-UniRule"/>
</dbReference>
<dbReference type="InterPro" id="IPR043141">
    <property type="entry name" value="Ribosomal_uL10-like_sf"/>
</dbReference>
<dbReference type="PANTHER" id="PTHR11560">
    <property type="entry name" value="39S RIBOSOMAL PROTEIN L10, MITOCHONDRIAL"/>
    <property type="match status" value="1"/>
</dbReference>
<evidence type="ECO:0000256" key="4">
    <source>
        <dbReference type="ARBA" id="ARBA00022980"/>
    </source>
</evidence>
<evidence type="ECO:0000256" key="1">
    <source>
        <dbReference type="ARBA" id="ARBA00008889"/>
    </source>
</evidence>
<dbReference type="PROSITE" id="PS01109">
    <property type="entry name" value="RIBOSOMAL_L10"/>
    <property type="match status" value="1"/>
</dbReference>
<evidence type="ECO:0000256" key="2">
    <source>
        <dbReference type="ARBA" id="ARBA00022730"/>
    </source>
</evidence>
<dbReference type="NCBIfam" id="NF000955">
    <property type="entry name" value="PRK00099.1-1"/>
    <property type="match status" value="1"/>
</dbReference>
<dbReference type="Gene3D" id="3.30.70.1730">
    <property type="match status" value="1"/>
</dbReference>
<comment type="function">
    <text evidence="7">Forms part of the ribosomal stalk, playing a central role in the interaction of the ribosome with GTP-bound translation factors.</text>
</comment>
<comment type="similarity">
    <text evidence="1 7">Belongs to the universal ribosomal protein uL10 family.</text>
</comment>
<dbReference type="GO" id="GO:0015934">
    <property type="term" value="C:large ribosomal subunit"/>
    <property type="evidence" value="ECO:0007669"/>
    <property type="project" value="InterPro"/>
</dbReference>
<evidence type="ECO:0000256" key="3">
    <source>
        <dbReference type="ARBA" id="ARBA00022884"/>
    </source>
</evidence>
<dbReference type="OrthoDB" id="9808307at2"/>
<reference evidence="8 9" key="1">
    <citation type="submission" date="2014-03" db="EMBL/GenBank/DDBJ databases">
        <authorList>
            <person name="Urmite Genomes U."/>
        </authorList>
    </citation>
    <scope>NUCLEOTIDE SEQUENCE [LARGE SCALE GENOMIC DNA]</scope>
    <source>
        <strain evidence="8 9">Vm-5</strain>
    </source>
</reference>
<proteinExistence type="inferred from homology"/>
<dbReference type="InterPro" id="IPR001790">
    <property type="entry name" value="Ribosomal_uL10"/>
</dbReference>
<gene>
    <name evidence="7 8" type="primary">rplJ</name>
    <name evidence="8" type="ORF">BN990_03803</name>
</gene>
<dbReference type="STRING" id="1462526.BN990_03803"/>
<sequence>MSDIIEQKKQLVEEIKDKFLASETSVVVDYRGLNVAEVTELRQQLRAEGIEFKVYKNSMTRRAVEAAELNDLSETLVGPSAVAFSNDDVVAPARVLNEFAKKHEALEIKGGVIQGNVATIDQIKELADLPNYEGMVSMLLSVLQAPIRNLAYATQAVADQKEEQGA</sequence>
<dbReference type="SUPFAM" id="SSF160369">
    <property type="entry name" value="Ribosomal protein L10-like"/>
    <property type="match status" value="1"/>
</dbReference>
<dbReference type="InterPro" id="IPR022973">
    <property type="entry name" value="Ribosomal_uL10_bac"/>
</dbReference>
<dbReference type="AlphaFoldDB" id="A0A024QFW7"/>
<evidence type="ECO:0000256" key="6">
    <source>
        <dbReference type="ARBA" id="ARBA00035202"/>
    </source>
</evidence>
<keyword evidence="4 7" id="KW-0689">Ribosomal protein</keyword>
<dbReference type="GO" id="GO:0003735">
    <property type="term" value="F:structural constituent of ribosome"/>
    <property type="evidence" value="ECO:0007669"/>
    <property type="project" value="InterPro"/>
</dbReference>
<keyword evidence="3 7" id="KW-0694">RNA-binding</keyword>
<organism evidence="8 9">
    <name type="scientific">Virgibacillus massiliensis</name>
    <dbReference type="NCBI Taxonomy" id="1462526"/>
    <lineage>
        <taxon>Bacteria</taxon>
        <taxon>Bacillati</taxon>
        <taxon>Bacillota</taxon>
        <taxon>Bacilli</taxon>
        <taxon>Bacillales</taxon>
        <taxon>Bacillaceae</taxon>
        <taxon>Virgibacillus</taxon>
    </lineage>
</organism>
<reference evidence="9" key="2">
    <citation type="submission" date="2014-05" db="EMBL/GenBank/DDBJ databases">
        <title>Draft genome sequence of Virgibacillus massiliensis Vm-5.</title>
        <authorList>
            <person name="Khelaifia S."/>
            <person name="Croce O."/>
            <person name="Lagier J.C."/>
            <person name="Raoult D."/>
        </authorList>
    </citation>
    <scope>NUCLEOTIDE SEQUENCE [LARGE SCALE GENOMIC DNA]</scope>
    <source>
        <strain evidence="9">Vm-5</strain>
    </source>
</reference>
<keyword evidence="5 7" id="KW-0687">Ribonucleoprotein</keyword>